<dbReference type="InterPro" id="IPR006437">
    <property type="entry name" value="Phage_terminase_lsu"/>
</dbReference>
<protein>
    <submittedName>
        <fullName evidence="3">PBSX family phage terminase large subunit</fullName>
    </submittedName>
</protein>
<evidence type="ECO:0000313" key="4">
    <source>
        <dbReference type="Proteomes" id="UP000713222"/>
    </source>
</evidence>
<proteinExistence type="predicted"/>
<feature type="domain" description="Phage terminase large subunit C-terminal" evidence="2">
    <location>
        <begin position="237"/>
        <end position="368"/>
    </location>
</feature>
<gene>
    <name evidence="3" type="ORF">EBV32_03625</name>
</gene>
<dbReference type="EMBL" id="RGET01000058">
    <property type="protein sequence ID" value="NBN88161.1"/>
    <property type="molecule type" value="Genomic_DNA"/>
</dbReference>
<evidence type="ECO:0000259" key="2">
    <source>
        <dbReference type="Pfam" id="PF17288"/>
    </source>
</evidence>
<organism evidence="3 4">
    <name type="scientific">Candidatus Fonsibacter lacus</name>
    <dbReference type="NCBI Taxonomy" id="2576439"/>
    <lineage>
        <taxon>Bacteria</taxon>
        <taxon>Pseudomonadati</taxon>
        <taxon>Pseudomonadota</taxon>
        <taxon>Alphaproteobacteria</taxon>
        <taxon>Candidatus Pelagibacterales</taxon>
        <taxon>Candidatus Pelagibacterales incertae sedis</taxon>
        <taxon>Candidatus Fonsibacter</taxon>
    </lineage>
</organism>
<dbReference type="Gene3D" id="3.30.420.280">
    <property type="match status" value="1"/>
</dbReference>
<dbReference type="PANTHER" id="PTHR39184:SF1">
    <property type="entry name" value="PBSX PHAGE TERMINASE LARGE SUBUNIT"/>
    <property type="match status" value="1"/>
</dbReference>
<dbReference type="PANTHER" id="PTHR39184">
    <property type="match status" value="1"/>
</dbReference>
<accession>A0A964V016</accession>
<comment type="caution">
    <text evidence="3">The sequence shown here is derived from an EMBL/GenBank/DDBJ whole genome shotgun (WGS) entry which is preliminary data.</text>
</comment>
<dbReference type="NCBIfam" id="TIGR01547">
    <property type="entry name" value="phage_term_2"/>
    <property type="match status" value="1"/>
</dbReference>
<dbReference type="InterPro" id="IPR035413">
    <property type="entry name" value="Terminase_L_C"/>
</dbReference>
<dbReference type="InterPro" id="IPR027417">
    <property type="entry name" value="P-loop_NTPase"/>
</dbReference>
<dbReference type="Pfam" id="PF04466">
    <property type="entry name" value="Terminase_3"/>
    <property type="match status" value="1"/>
</dbReference>
<dbReference type="Proteomes" id="UP000713222">
    <property type="component" value="Unassembled WGS sequence"/>
</dbReference>
<evidence type="ECO:0000259" key="1">
    <source>
        <dbReference type="Pfam" id="PF04466"/>
    </source>
</evidence>
<reference evidence="3" key="1">
    <citation type="submission" date="2018-10" db="EMBL/GenBank/DDBJ databases">
        <title>Iterative Subtractive Binning of Freshwater Chronoseries Metagenomes Recovers Nearly Complete Genomes from over Four Hundred Novel Species.</title>
        <authorList>
            <person name="Rodriguez-R L.M."/>
            <person name="Tsementzi D."/>
            <person name="Luo C."/>
            <person name="Konstantinidis K.T."/>
        </authorList>
    </citation>
    <scope>NUCLEOTIDE SEQUENCE</scope>
    <source>
        <strain evidence="3">WB7_6_001</strain>
    </source>
</reference>
<name>A0A964V016_9PROT</name>
<dbReference type="InterPro" id="IPR035412">
    <property type="entry name" value="Terminase_L_N"/>
</dbReference>
<dbReference type="Pfam" id="PF17288">
    <property type="entry name" value="Terminase_3C"/>
    <property type="match status" value="1"/>
</dbReference>
<dbReference type="InterPro" id="IPR052380">
    <property type="entry name" value="Viral_DNA_packaging_terminase"/>
</dbReference>
<evidence type="ECO:0000313" key="3">
    <source>
        <dbReference type="EMBL" id="NBN88161.1"/>
    </source>
</evidence>
<sequence>MFKKTTAIKKILNLKKRIKIIQGGTSAGKTFGILPVLIDKAARNEGIEISVVAETIPHLRRGALKDFLKIMKWTGRFFEDRFNKSLLRYEFANGSVIEFFSADDSSKLRGARRDILYINECNNVTFDSYNELAIRTRKEVYLDFNPANEFWVHTELKDEPDSDFLILTYKDNEALDQSIIDQIEKNKEKAKTSTYWANWWKVYGEGQLGMLEGVVFSNWKQIDTIPKEAKLLGIGLDFGYTNDPTAIIEIYNYNGQRIVNELAYQTGLLNSDIAKLLPKNVVVYADSSEPKSIDEIKRYGITIKGVTKGKDSINYGIDVIQRNEYLVTSNSSNLIKELRSYVWDTDKQGKRLNKPIDFNNHAIDAFRYHEMETLGIGSNYGSYAIR</sequence>
<feature type="domain" description="Phage terminase large subunit N-terminal" evidence="1">
    <location>
        <begin position="15"/>
        <end position="191"/>
    </location>
</feature>
<dbReference type="Gene3D" id="3.40.50.300">
    <property type="entry name" value="P-loop containing nucleotide triphosphate hydrolases"/>
    <property type="match status" value="1"/>
</dbReference>
<dbReference type="AlphaFoldDB" id="A0A964V016"/>